<evidence type="ECO:0000313" key="2">
    <source>
        <dbReference type="Proteomes" id="UP000242875"/>
    </source>
</evidence>
<dbReference type="OrthoDB" id="2959034at2759"/>
<comment type="caution">
    <text evidence="1">The sequence shown here is derived from an EMBL/GenBank/DDBJ whole genome shotgun (WGS) entry which is preliminary data.</text>
</comment>
<dbReference type="Proteomes" id="UP000242875">
    <property type="component" value="Unassembled WGS sequence"/>
</dbReference>
<dbReference type="AlphaFoldDB" id="A0A261Y1K5"/>
<dbReference type="EMBL" id="MVBO01000039">
    <property type="protein sequence ID" value="OZJ04486.1"/>
    <property type="molecule type" value="Genomic_DNA"/>
</dbReference>
<protein>
    <submittedName>
        <fullName evidence="1">Uncharacterized protein</fullName>
    </submittedName>
</protein>
<reference evidence="1 2" key="1">
    <citation type="journal article" date="2017" name="Mycologia">
        <title>Bifiguratus adelaidae, gen. et sp. nov., a new member of Mucoromycotina in endophytic and soil-dwelling habitats.</title>
        <authorList>
            <person name="Torres-Cruz T.J."/>
            <person name="Billingsley Tobias T.L."/>
            <person name="Almatruk M."/>
            <person name="Hesse C."/>
            <person name="Kuske C.R."/>
            <person name="Desiro A."/>
            <person name="Benucci G.M."/>
            <person name="Bonito G."/>
            <person name="Stajich J.E."/>
            <person name="Dunlap C."/>
            <person name="Arnold A.E."/>
            <person name="Porras-Alfaro A."/>
        </authorList>
    </citation>
    <scope>NUCLEOTIDE SEQUENCE [LARGE SCALE GENOMIC DNA]</scope>
    <source>
        <strain evidence="1 2">AZ0501</strain>
    </source>
</reference>
<sequence>MQKSMKHEEHMRNSIQTSVAYNEPPPAYTEVTAPVVVPSAPPADLAGPSSYHTSLHPPTANNQQRAGALATVKYALWSYASPKSRELLASLQELMAAVLHEVDQESLGIVSSCLKACEINGIPLQYVFGLCYADHSPLFWVIMEKAPLVTGLNCSSSQNGAMSPGETGDIAVESIPNSASRVVSGSPAVQSVIDLLMSTVMPESKDAEEACINRSDNETYQKLRRQAQSVDTYMANKWHVPYRAGFMMDSDRHGYSSIASIKVENKEGGKGFTVRMSFPNFHLRYQRFSRIREDFVARHRLFSLRFESGSTHDPTQKPSLSLVMLKGKPTPFTCDVRVASSCNTSATPSTTTSSWRRAMGSFPDLSYTSTQSSSTPNTNARTEPIEFRLGNRLRTDGNHYSTPYLRKLLSKLPEGSTIEYEDSPWYDSLGNLVLFLDCRFEDSALDDGCMIQ</sequence>
<gene>
    <name evidence="1" type="ORF">BZG36_02670</name>
</gene>
<name>A0A261Y1K5_9FUNG</name>
<accession>A0A261Y1K5</accession>
<evidence type="ECO:0000313" key="1">
    <source>
        <dbReference type="EMBL" id="OZJ04486.1"/>
    </source>
</evidence>
<proteinExistence type="predicted"/>
<keyword evidence="2" id="KW-1185">Reference proteome</keyword>
<organism evidence="1 2">
    <name type="scientific">Bifiguratus adelaidae</name>
    <dbReference type="NCBI Taxonomy" id="1938954"/>
    <lineage>
        <taxon>Eukaryota</taxon>
        <taxon>Fungi</taxon>
        <taxon>Fungi incertae sedis</taxon>
        <taxon>Mucoromycota</taxon>
        <taxon>Mucoromycotina</taxon>
        <taxon>Endogonomycetes</taxon>
        <taxon>Endogonales</taxon>
        <taxon>Endogonales incertae sedis</taxon>
        <taxon>Bifiguratus</taxon>
    </lineage>
</organism>